<dbReference type="EMBL" id="SDLV01000019">
    <property type="protein sequence ID" value="THV59829.1"/>
    <property type="molecule type" value="Genomic_DNA"/>
</dbReference>
<name>A0ABY2R6X8_9FLAO</name>
<organism evidence="1 2">
    <name type="scientific">Chryseobacterium candidae</name>
    <dbReference type="NCBI Taxonomy" id="1978493"/>
    <lineage>
        <taxon>Bacteria</taxon>
        <taxon>Pseudomonadati</taxon>
        <taxon>Bacteroidota</taxon>
        <taxon>Flavobacteriia</taxon>
        <taxon>Flavobacteriales</taxon>
        <taxon>Weeksellaceae</taxon>
        <taxon>Chryseobacterium group</taxon>
        <taxon>Chryseobacterium</taxon>
    </lineage>
</organism>
<evidence type="ECO:0000313" key="2">
    <source>
        <dbReference type="Proteomes" id="UP000306038"/>
    </source>
</evidence>
<protein>
    <recommendedName>
        <fullName evidence="3">Lipoprotein</fullName>
    </recommendedName>
</protein>
<sequence>MKIQKTSIFNKRKLLLALSVCSLVSCSDKTNNYGIINSDKSINYKNAFEFLKKNAILNFHINAEGVQEQDSKWIKDADIKENIELSYDKSKELIHSDAISDYSFVNFVLPYKVNFSDDFNWRQMVLKNYKLPSNYTLNSEKSVIESVNYLNNKLKDVKMPYSDPFPQEDYWSFAQLLKENKGSDIAMVNLANYINKANGLPVTIDYAPVWGNVNGGKAWNALVLNEKKSFPFSGGTENIGSFNPSRIINSIKDSLHNSYTITKVYRRGFVPDTASVYLKYYKTLSKMGFTSTYSDIDVTDQYTKTIKYNVNGFYNDKTELGLLSVFCFNKWLPVAAISPKHKQKIFDKVGVGALYLVHTPESSGKKSLFYVDKTGKLLSFDKSKKSLISISQVESVAERMKNLASQHKNPADIRLLAENIIHSKLQDGASYTLYRFTDGSWEKQETKSVVSNKLSFKTLYQDGIYLAALENDTQINSKRPFILIGGKVVFI</sequence>
<dbReference type="RefSeq" id="WP_110366999.1">
    <property type="nucleotide sequence ID" value="NZ_SDLV01000019.1"/>
</dbReference>
<comment type="caution">
    <text evidence="1">The sequence shown here is derived from an EMBL/GenBank/DDBJ whole genome shotgun (WGS) entry which is preliminary data.</text>
</comment>
<gene>
    <name evidence="1" type="ORF">EK417_10280</name>
</gene>
<proteinExistence type="predicted"/>
<evidence type="ECO:0000313" key="1">
    <source>
        <dbReference type="EMBL" id="THV59829.1"/>
    </source>
</evidence>
<dbReference type="Proteomes" id="UP000306038">
    <property type="component" value="Unassembled WGS sequence"/>
</dbReference>
<reference evidence="1 2" key="1">
    <citation type="submission" date="2019-01" db="EMBL/GenBank/DDBJ databases">
        <authorList>
            <person name="B I."/>
            <person name="Ch S."/>
            <person name="Ch V.R."/>
        </authorList>
    </citation>
    <scope>NUCLEOTIDE SEQUENCE [LARGE SCALE GENOMIC DNA]</scope>
    <source>
        <strain evidence="1 2">JC507</strain>
    </source>
</reference>
<keyword evidence="2" id="KW-1185">Reference proteome</keyword>
<evidence type="ECO:0008006" key="3">
    <source>
        <dbReference type="Google" id="ProtNLM"/>
    </source>
</evidence>
<dbReference type="PROSITE" id="PS51257">
    <property type="entry name" value="PROKAR_LIPOPROTEIN"/>
    <property type="match status" value="1"/>
</dbReference>
<accession>A0ABY2R6X8</accession>